<sequence>MRYQPQSLFPLRGGLLPGTALCSLSFRSIMSEMLGMTSDFSLASSSVGAARGGQGEGPGHAEREGSRTGNRN</sequence>
<proteinExistence type="predicted"/>
<evidence type="ECO:0000313" key="2">
    <source>
        <dbReference type="EMBL" id="JAH21804.1"/>
    </source>
</evidence>
<accession>A0A0E9QY91</accession>
<evidence type="ECO:0000256" key="1">
    <source>
        <dbReference type="SAM" id="MobiDB-lite"/>
    </source>
</evidence>
<dbReference type="AlphaFoldDB" id="A0A0E9QY91"/>
<reference evidence="2" key="1">
    <citation type="submission" date="2014-11" db="EMBL/GenBank/DDBJ databases">
        <authorList>
            <person name="Amaro Gonzalez C."/>
        </authorList>
    </citation>
    <scope>NUCLEOTIDE SEQUENCE</scope>
</reference>
<protein>
    <submittedName>
        <fullName evidence="2">Uncharacterized protein</fullName>
    </submittedName>
</protein>
<reference evidence="2" key="2">
    <citation type="journal article" date="2015" name="Fish Shellfish Immunol.">
        <title>Early steps in the European eel (Anguilla anguilla)-Vibrio vulnificus interaction in the gills: Role of the RtxA13 toxin.</title>
        <authorList>
            <person name="Callol A."/>
            <person name="Pajuelo D."/>
            <person name="Ebbesson L."/>
            <person name="Teles M."/>
            <person name="MacKenzie S."/>
            <person name="Amaro C."/>
        </authorList>
    </citation>
    <scope>NUCLEOTIDE SEQUENCE</scope>
</reference>
<organism evidence="2">
    <name type="scientific">Anguilla anguilla</name>
    <name type="common">European freshwater eel</name>
    <name type="synonym">Muraena anguilla</name>
    <dbReference type="NCBI Taxonomy" id="7936"/>
    <lineage>
        <taxon>Eukaryota</taxon>
        <taxon>Metazoa</taxon>
        <taxon>Chordata</taxon>
        <taxon>Craniata</taxon>
        <taxon>Vertebrata</taxon>
        <taxon>Euteleostomi</taxon>
        <taxon>Actinopterygii</taxon>
        <taxon>Neopterygii</taxon>
        <taxon>Teleostei</taxon>
        <taxon>Anguilliformes</taxon>
        <taxon>Anguillidae</taxon>
        <taxon>Anguilla</taxon>
    </lineage>
</organism>
<name>A0A0E9QY91_ANGAN</name>
<dbReference type="EMBL" id="GBXM01086773">
    <property type="protein sequence ID" value="JAH21804.1"/>
    <property type="molecule type" value="Transcribed_RNA"/>
</dbReference>
<feature type="region of interest" description="Disordered" evidence="1">
    <location>
        <begin position="45"/>
        <end position="72"/>
    </location>
</feature>